<evidence type="ECO:0000256" key="6">
    <source>
        <dbReference type="ARBA" id="ARBA00022741"/>
    </source>
</evidence>
<keyword evidence="8 13" id="KW-0418">Kinase</keyword>
<dbReference type="SUPFAM" id="SSF111331">
    <property type="entry name" value="NAD kinase/diacylglycerol kinase-like"/>
    <property type="match status" value="1"/>
</dbReference>
<dbReference type="GO" id="GO:0016020">
    <property type="term" value="C:membrane"/>
    <property type="evidence" value="ECO:0007669"/>
    <property type="project" value="TreeGrafter"/>
</dbReference>
<reference evidence="17" key="2">
    <citation type="submission" date="2004-02" db="EMBL/GenBank/DDBJ databases">
        <authorList>
            <consortium name="Genoscope"/>
            <consortium name="Whitehead Institute Centre for Genome Research"/>
        </authorList>
    </citation>
    <scope>NUCLEOTIDE SEQUENCE</scope>
</reference>
<evidence type="ECO:0000259" key="16">
    <source>
        <dbReference type="PROSITE" id="PS50146"/>
    </source>
</evidence>
<comment type="caution">
    <text evidence="17">The sequence shown here is derived from an EMBL/GenBank/DDBJ whole genome shotgun (WGS) entry which is preliminary data.</text>
</comment>
<dbReference type="InterPro" id="IPR001206">
    <property type="entry name" value="Diacylglycerol_kinase_cat_dom"/>
</dbReference>
<feature type="compositionally biased region" description="Pro residues" evidence="14">
    <location>
        <begin position="160"/>
        <end position="174"/>
    </location>
</feature>
<dbReference type="Gene3D" id="3.40.50.10330">
    <property type="entry name" value="Probable inorganic polyphosphate/atp-NAD kinase, domain 1"/>
    <property type="match status" value="1"/>
</dbReference>
<dbReference type="InterPro" id="IPR000756">
    <property type="entry name" value="Diacylglycerol_kin_accessory"/>
</dbReference>
<gene>
    <name evidence="17" type="ORF">GSTENG00007994001</name>
</gene>
<evidence type="ECO:0000256" key="11">
    <source>
        <dbReference type="ARBA" id="ARBA00023371"/>
    </source>
</evidence>
<feature type="region of interest" description="Disordered" evidence="14">
    <location>
        <begin position="150"/>
        <end position="180"/>
    </location>
</feature>
<dbReference type="KEGG" id="tng:GSTEN00007994G001"/>
<feature type="domain" description="DAGKc" evidence="16">
    <location>
        <begin position="226"/>
        <end position="334"/>
    </location>
</feature>
<evidence type="ECO:0000256" key="7">
    <source>
        <dbReference type="ARBA" id="ARBA00022771"/>
    </source>
</evidence>
<evidence type="ECO:0000256" key="4">
    <source>
        <dbReference type="ARBA" id="ARBA00022723"/>
    </source>
</evidence>
<evidence type="ECO:0000256" key="9">
    <source>
        <dbReference type="ARBA" id="ARBA00022833"/>
    </source>
</evidence>
<dbReference type="Pfam" id="PF00781">
    <property type="entry name" value="DAGK_cat"/>
    <property type="match status" value="1"/>
</dbReference>
<dbReference type="EMBL" id="CAAE01010117">
    <property type="protein sequence ID" value="CAF92675.1"/>
    <property type="molecule type" value="Genomic_DNA"/>
</dbReference>
<keyword evidence="7" id="KW-0863">Zinc-finger</keyword>
<feature type="non-terminal residue" evidence="17">
    <location>
        <position position="1"/>
    </location>
</feature>
<feature type="compositionally biased region" description="Pro residues" evidence="14">
    <location>
        <begin position="596"/>
        <end position="606"/>
    </location>
</feature>
<dbReference type="GO" id="GO:0046486">
    <property type="term" value="P:glycerolipid metabolic process"/>
    <property type="evidence" value="ECO:0007669"/>
    <property type="project" value="UniProtKB-UniPathway"/>
</dbReference>
<evidence type="ECO:0000256" key="8">
    <source>
        <dbReference type="ARBA" id="ARBA00022777"/>
    </source>
</evidence>
<feature type="compositionally biased region" description="Pro residues" evidence="14">
    <location>
        <begin position="635"/>
        <end position="647"/>
    </location>
</feature>
<feature type="compositionally biased region" description="Low complexity" evidence="14">
    <location>
        <begin position="648"/>
        <end position="664"/>
    </location>
</feature>
<evidence type="ECO:0000256" key="5">
    <source>
        <dbReference type="ARBA" id="ARBA00022737"/>
    </source>
</evidence>
<keyword evidence="10 13" id="KW-0067">ATP-binding</keyword>
<sequence length="713" mass="76966">LLLWTSVAVAVPVLLTLWCSAQSQAEDADAGLLPPEPPRLELQRPVRQAHLLLRVRAHILRGAFCHCCGVCATSRACAAPRQSAPASRSRPPAARARARARCMEHRWVRGNVPLASYCAVCRQQCGTQPKLCDLRCVWCQSTVHARLRGAAGRPAVQPGRVPPPHHPAGLPPPRRTTLRGRLPDENIKVGRGGRGLGGASQQPGRVCVCVCVCACVCVAVAPVCGSPWTPLLVLANTRSGNNMGEGLLGEFRTLLNPVQVFDLSQLSPSKALQLCTLLPPGSVRVLVCGGDGTVGWVLDAIDSMRLKGQDQFVPRVTILPLGTGNDLSNTLGWGAATLARSRWSRFSGTSWKRRWSGWTGGKCRWPPRAAYFRKPKVCACVCVCVRACVRVCVRSAPPAVHQHSAAPQVLSMNNYFSVGPDALMALNFHAHREKTPSFFSSRIVNKVGRPPIRAQVPGVPAVYFLYGTRDCLVQECKDLDKRIELDGERVELPSLEGIIVCNISFWGGGCRLWEGMGDEPCPPTRSGAAALRSPRLPAGWTTVCWRCWACSGPSTALRSKSNWPILYGWDKLTLSGCFSRAPPCPCRWTGSRGPRAPAPSPSPIRPRPSCCIAAPSRRTTTRRSPAPRRRRAPRPRTPPGPRPPEPAPVSEAPGFAPPQLLYSPAAPPPPPRHTGALVYFALVLLLLSDVRRAAGPAALLQRPQPPAGGGKRP</sequence>
<keyword evidence="4" id="KW-0479">Metal-binding</keyword>
<dbReference type="Gene3D" id="3.30.60.20">
    <property type="match status" value="1"/>
</dbReference>
<dbReference type="InterPro" id="IPR017438">
    <property type="entry name" value="ATP-NAD_kinase_N"/>
</dbReference>
<evidence type="ECO:0000313" key="17">
    <source>
        <dbReference type="EMBL" id="CAF92675.1"/>
    </source>
</evidence>
<dbReference type="InterPro" id="IPR046349">
    <property type="entry name" value="C1-like_sf"/>
</dbReference>
<feature type="chain" id="PRO_5004244571" description="Diacylglycerol kinase" evidence="15">
    <location>
        <begin position="24"/>
        <end position="713"/>
    </location>
</feature>
<dbReference type="InterPro" id="IPR037607">
    <property type="entry name" value="DGK"/>
</dbReference>
<dbReference type="GO" id="GO:0008270">
    <property type="term" value="F:zinc ion binding"/>
    <property type="evidence" value="ECO:0007669"/>
    <property type="project" value="UniProtKB-KW"/>
</dbReference>
<dbReference type="UniPathway" id="UPA00230"/>
<evidence type="ECO:0000256" key="14">
    <source>
        <dbReference type="SAM" id="MobiDB-lite"/>
    </source>
</evidence>
<dbReference type="SMART" id="SM00046">
    <property type="entry name" value="DAGKc"/>
    <property type="match status" value="1"/>
</dbReference>
<dbReference type="GO" id="GO:0004143">
    <property type="term" value="F:ATP-dependent diacylglycerol kinase activity"/>
    <property type="evidence" value="ECO:0007669"/>
    <property type="project" value="UniProtKB-EC"/>
</dbReference>
<proteinExistence type="inferred from homology"/>
<dbReference type="PANTHER" id="PTHR11255">
    <property type="entry name" value="DIACYLGLYCEROL KINASE"/>
    <property type="match status" value="1"/>
</dbReference>
<evidence type="ECO:0000256" key="13">
    <source>
        <dbReference type="RuleBase" id="RU361128"/>
    </source>
</evidence>
<dbReference type="GO" id="GO:0007200">
    <property type="term" value="P:phospholipase C-activating G protein-coupled receptor signaling pathway"/>
    <property type="evidence" value="ECO:0007669"/>
    <property type="project" value="InterPro"/>
</dbReference>
<evidence type="ECO:0000256" key="15">
    <source>
        <dbReference type="SAM" id="SignalP"/>
    </source>
</evidence>
<dbReference type="PROSITE" id="PS50146">
    <property type="entry name" value="DAGK"/>
    <property type="match status" value="1"/>
</dbReference>
<evidence type="ECO:0000256" key="10">
    <source>
        <dbReference type="ARBA" id="ARBA00022840"/>
    </source>
</evidence>
<feature type="compositionally biased region" description="Low complexity" evidence="14">
    <location>
        <begin position="607"/>
        <end position="618"/>
    </location>
</feature>
<dbReference type="AlphaFoldDB" id="Q4T357"/>
<keyword evidence="6 13" id="KW-0547">Nucleotide-binding</keyword>
<keyword evidence="15" id="KW-0732">Signal</keyword>
<dbReference type="FunFam" id="3.40.50.10330:FF:000007">
    <property type="entry name" value="Diacylglycerol kinase"/>
    <property type="match status" value="1"/>
</dbReference>
<evidence type="ECO:0000256" key="12">
    <source>
        <dbReference type="ARBA" id="ARBA00060536"/>
    </source>
</evidence>
<dbReference type="SMART" id="SM00045">
    <property type="entry name" value="DAGKa"/>
    <property type="match status" value="1"/>
</dbReference>
<feature type="compositionally biased region" description="Basic residues" evidence="14">
    <location>
        <begin position="619"/>
        <end position="634"/>
    </location>
</feature>
<comment type="similarity">
    <text evidence="2 13">Belongs to the eukaryotic diacylglycerol kinase family.</text>
</comment>
<feature type="signal peptide" evidence="15">
    <location>
        <begin position="1"/>
        <end position="23"/>
    </location>
</feature>
<dbReference type="EC" id="2.7.1.107" evidence="13"/>
<evidence type="ECO:0000256" key="3">
    <source>
        <dbReference type="ARBA" id="ARBA00022679"/>
    </source>
</evidence>
<comment type="pathway">
    <text evidence="12">Glycerolipid metabolism.</text>
</comment>
<keyword evidence="9" id="KW-0862">Zinc</keyword>
<keyword evidence="3 13" id="KW-0808">Transferase</keyword>
<name>Q4T357_TETNG</name>
<dbReference type="InterPro" id="IPR016064">
    <property type="entry name" value="NAD/diacylglycerol_kinase_sf"/>
</dbReference>
<dbReference type="GO" id="GO:0005524">
    <property type="term" value="F:ATP binding"/>
    <property type="evidence" value="ECO:0007669"/>
    <property type="project" value="UniProtKB-KW"/>
</dbReference>
<keyword evidence="5" id="KW-0677">Repeat</keyword>
<feature type="region of interest" description="Disordered" evidence="14">
    <location>
        <begin position="590"/>
        <end position="668"/>
    </location>
</feature>
<dbReference type="OrthoDB" id="242257at2759"/>
<comment type="catalytic activity">
    <reaction evidence="13">
        <text>a 1,2-diacyl-sn-glycerol + ATP = a 1,2-diacyl-sn-glycero-3-phosphate + ADP + H(+)</text>
        <dbReference type="Rhea" id="RHEA:10272"/>
        <dbReference type="ChEBI" id="CHEBI:15378"/>
        <dbReference type="ChEBI" id="CHEBI:17815"/>
        <dbReference type="ChEBI" id="CHEBI:30616"/>
        <dbReference type="ChEBI" id="CHEBI:58608"/>
        <dbReference type="ChEBI" id="CHEBI:456216"/>
        <dbReference type="EC" id="2.7.1.107"/>
    </reaction>
</comment>
<reference evidence="17" key="1">
    <citation type="journal article" date="2004" name="Nature">
        <title>Genome duplication in the teleost fish Tetraodon nigroviridis reveals the early vertebrate proto-karyotype.</title>
        <authorList>
            <person name="Jaillon O."/>
            <person name="Aury J.-M."/>
            <person name="Brunet F."/>
            <person name="Petit J.-L."/>
            <person name="Stange-Thomann N."/>
            <person name="Mauceli E."/>
            <person name="Bouneau L."/>
            <person name="Fischer C."/>
            <person name="Ozouf-Costaz C."/>
            <person name="Bernot A."/>
            <person name="Nicaud S."/>
            <person name="Jaffe D."/>
            <person name="Fisher S."/>
            <person name="Lutfalla G."/>
            <person name="Dossat C."/>
            <person name="Segurens B."/>
            <person name="Dasilva C."/>
            <person name="Salanoubat M."/>
            <person name="Levy M."/>
            <person name="Boudet N."/>
            <person name="Castellano S."/>
            <person name="Anthouard V."/>
            <person name="Jubin C."/>
            <person name="Castelli V."/>
            <person name="Katinka M."/>
            <person name="Vacherie B."/>
            <person name="Biemont C."/>
            <person name="Skalli Z."/>
            <person name="Cattolico L."/>
            <person name="Poulain J."/>
            <person name="De Berardinis V."/>
            <person name="Cruaud C."/>
            <person name="Duprat S."/>
            <person name="Brottier P."/>
            <person name="Coutanceau J.-P."/>
            <person name="Gouzy J."/>
            <person name="Parra G."/>
            <person name="Lardier G."/>
            <person name="Chapple C."/>
            <person name="McKernan K.J."/>
            <person name="McEwan P."/>
            <person name="Bosak S."/>
            <person name="Kellis M."/>
            <person name="Volff J.-N."/>
            <person name="Guigo R."/>
            <person name="Zody M.C."/>
            <person name="Mesirov J."/>
            <person name="Lindblad-Toh K."/>
            <person name="Birren B."/>
            <person name="Nusbaum C."/>
            <person name="Kahn D."/>
            <person name="Robinson-Rechavi M."/>
            <person name="Laudet V."/>
            <person name="Schachter V."/>
            <person name="Quetier F."/>
            <person name="Saurin W."/>
            <person name="Scarpelli C."/>
            <person name="Wincker P."/>
            <person name="Lander E.S."/>
            <person name="Weissenbach J."/>
            <person name="Roest Crollius H."/>
        </authorList>
    </citation>
    <scope>NUCLEOTIDE SEQUENCE [LARGE SCALE GENOMIC DNA]</scope>
</reference>
<evidence type="ECO:0000256" key="1">
    <source>
        <dbReference type="ARBA" id="ARBA00005175"/>
    </source>
</evidence>
<accession>Q4T357</accession>
<dbReference type="FunFam" id="3.30.60.20:FF:000002">
    <property type="entry name" value="Diacylglycerol kinase"/>
    <property type="match status" value="1"/>
</dbReference>
<protein>
    <recommendedName>
        <fullName evidence="13">Diacylglycerol kinase</fullName>
        <shortName evidence="13">DAG kinase</shortName>
        <ecNumber evidence="13">2.7.1.107</ecNumber>
    </recommendedName>
</protein>
<comment type="catalytic activity">
    <reaction evidence="11">
        <text>1,2-di-(9Z-octadecenoyl)-sn-glycerol + ATP = 1,2-di-(9Z-octadecenoyl)-sn-glycero-3-phosphate + ADP + H(+)</text>
        <dbReference type="Rhea" id="RHEA:40327"/>
        <dbReference type="ChEBI" id="CHEBI:15378"/>
        <dbReference type="ChEBI" id="CHEBI:30616"/>
        <dbReference type="ChEBI" id="CHEBI:52333"/>
        <dbReference type="ChEBI" id="CHEBI:74546"/>
        <dbReference type="ChEBI" id="CHEBI:456216"/>
    </reaction>
    <physiologicalReaction direction="left-to-right" evidence="11">
        <dbReference type="Rhea" id="RHEA:40328"/>
    </physiologicalReaction>
</comment>
<dbReference type="Pfam" id="PF00609">
    <property type="entry name" value="DAGK_acc"/>
    <property type="match status" value="1"/>
</dbReference>
<organism evidence="17">
    <name type="scientific">Tetraodon nigroviridis</name>
    <name type="common">Spotted green pufferfish</name>
    <name type="synonym">Chelonodon nigroviridis</name>
    <dbReference type="NCBI Taxonomy" id="99883"/>
    <lineage>
        <taxon>Eukaryota</taxon>
        <taxon>Metazoa</taxon>
        <taxon>Chordata</taxon>
        <taxon>Craniata</taxon>
        <taxon>Vertebrata</taxon>
        <taxon>Euteleostomi</taxon>
        <taxon>Actinopterygii</taxon>
        <taxon>Neopterygii</taxon>
        <taxon>Teleostei</taxon>
        <taxon>Neoteleostei</taxon>
        <taxon>Acanthomorphata</taxon>
        <taxon>Eupercaria</taxon>
        <taxon>Tetraodontiformes</taxon>
        <taxon>Tetradontoidea</taxon>
        <taxon>Tetraodontidae</taxon>
        <taxon>Tetraodon</taxon>
    </lineage>
</organism>
<evidence type="ECO:0000256" key="2">
    <source>
        <dbReference type="ARBA" id="ARBA00009280"/>
    </source>
</evidence>
<dbReference type="PANTHER" id="PTHR11255:SF118">
    <property type="entry name" value="DIACYLGLYCEROL KINASE EPSILON"/>
    <property type="match status" value="1"/>
</dbReference>
<comment type="pathway">
    <text evidence="1">Lipid metabolism; glycerolipid metabolism.</text>
</comment>
<dbReference type="SUPFAM" id="SSF57889">
    <property type="entry name" value="Cysteine-rich domain"/>
    <property type="match status" value="1"/>
</dbReference>